<dbReference type="KEGG" id="spap:H3Z74_10385"/>
<dbReference type="AlphaFoldDB" id="A0A7H0LP94"/>
<dbReference type="RefSeq" id="WP_187763778.1">
    <property type="nucleotide sequence ID" value="NZ_CP061038.1"/>
</dbReference>
<sequence length="113" mass="12500">MKYPEHDGPEAAPQGPVPTIFEAIVRKRCIGLTYNRVSMTMAPHVIYTKHDDLFVDGVVVDREGKPPKEYKVGTFKLTGLSELALTDRPFVTSDLFDPGSFKYADALMAVDPA</sequence>
<organism evidence="1 2">
    <name type="scientific">Sphingomonas alpina</name>
    <dbReference type="NCBI Taxonomy" id="653931"/>
    <lineage>
        <taxon>Bacteria</taxon>
        <taxon>Pseudomonadati</taxon>
        <taxon>Pseudomonadota</taxon>
        <taxon>Alphaproteobacteria</taxon>
        <taxon>Sphingomonadales</taxon>
        <taxon>Sphingomonadaceae</taxon>
        <taxon>Sphingomonas</taxon>
    </lineage>
</organism>
<dbReference type="Proteomes" id="UP000516148">
    <property type="component" value="Chromosome"/>
</dbReference>
<keyword evidence="2" id="KW-1185">Reference proteome</keyword>
<dbReference type="EMBL" id="CP061038">
    <property type="protein sequence ID" value="QNQ11497.1"/>
    <property type="molecule type" value="Genomic_DNA"/>
</dbReference>
<proteinExistence type="predicted"/>
<gene>
    <name evidence="1" type="ORF">H3Z74_10385</name>
</gene>
<accession>A0A7H0LP94</accession>
<evidence type="ECO:0000313" key="1">
    <source>
        <dbReference type="EMBL" id="QNQ11497.1"/>
    </source>
</evidence>
<name>A0A7H0LP94_9SPHN</name>
<evidence type="ECO:0000313" key="2">
    <source>
        <dbReference type="Proteomes" id="UP000516148"/>
    </source>
</evidence>
<evidence type="ECO:0008006" key="3">
    <source>
        <dbReference type="Google" id="ProtNLM"/>
    </source>
</evidence>
<reference evidence="1 2" key="1">
    <citation type="submission" date="2020-09" db="EMBL/GenBank/DDBJ databases">
        <title>Sphingomonas sp., a new species isolated from pork steak.</title>
        <authorList>
            <person name="Heidler von Heilborn D."/>
        </authorList>
    </citation>
    <scope>NUCLEOTIDE SEQUENCE [LARGE SCALE GENOMIC DNA]</scope>
    <source>
        <strain evidence="2">S8-3T</strain>
    </source>
</reference>
<protein>
    <recommendedName>
        <fullName evidence="3">WYL domain-containing protein</fullName>
    </recommendedName>
</protein>